<organism evidence="3 4">
    <name type="scientific">Photorhabdus aegyptia</name>
    <dbReference type="NCBI Taxonomy" id="2805098"/>
    <lineage>
        <taxon>Bacteria</taxon>
        <taxon>Pseudomonadati</taxon>
        <taxon>Pseudomonadota</taxon>
        <taxon>Gammaproteobacteria</taxon>
        <taxon>Enterobacterales</taxon>
        <taxon>Morganellaceae</taxon>
        <taxon>Photorhabdus</taxon>
    </lineage>
</organism>
<dbReference type="PANTHER" id="PTHR38033:SF1">
    <property type="entry name" value="DOTU FAMILY TYPE IV_VI SECRETION SYSTEM PROTEIN"/>
    <property type="match status" value="1"/>
</dbReference>
<dbReference type="RefSeq" id="WP_036779046.1">
    <property type="nucleotide sequence ID" value="NZ_CAWLTM010000083.1"/>
</dbReference>
<dbReference type="InterPro" id="IPR038522">
    <property type="entry name" value="T4/T6SS_DotU_sf"/>
</dbReference>
<proteinExistence type="predicted"/>
<accession>A0A022PG06</accession>
<keyword evidence="1" id="KW-0472">Membrane</keyword>
<keyword evidence="1" id="KW-1133">Transmembrane helix</keyword>
<dbReference type="InterPro" id="IPR017732">
    <property type="entry name" value="T4/T6SS_DotU"/>
</dbReference>
<dbReference type="PANTHER" id="PTHR38033">
    <property type="entry name" value="MEMBRANE PROTEIN-RELATED"/>
    <property type="match status" value="1"/>
</dbReference>
<feature type="domain" description="Type IV / VI secretion system DotU" evidence="2">
    <location>
        <begin position="16"/>
        <end position="204"/>
    </location>
</feature>
<dbReference type="AlphaFoldDB" id="A0A022PG06"/>
<dbReference type="PATRIC" id="fig|1393736.3.peg.2386"/>
<name>A0A022PG06_9GAMM</name>
<reference evidence="3 4" key="1">
    <citation type="submission" date="2014-03" db="EMBL/GenBank/DDBJ databases">
        <title>Draft Genome of Photorhabdus luminescens BA1, an Egyptian Isolate.</title>
        <authorList>
            <person name="Ghazal S."/>
            <person name="Hurst S.G.IV."/>
            <person name="Morris K."/>
            <person name="Thomas K."/>
            <person name="Tisa L.S."/>
        </authorList>
    </citation>
    <scope>NUCLEOTIDE SEQUENCE [LARGE SCALE GENOMIC DNA]</scope>
    <source>
        <strain evidence="3 4">BA1</strain>
    </source>
</reference>
<evidence type="ECO:0000256" key="1">
    <source>
        <dbReference type="SAM" id="Phobius"/>
    </source>
</evidence>
<evidence type="ECO:0000259" key="2">
    <source>
        <dbReference type="Pfam" id="PF09850"/>
    </source>
</evidence>
<gene>
    <name evidence="3" type="ORF">BA1DRAFT_02341</name>
</gene>
<dbReference type="NCBIfam" id="TIGR03349">
    <property type="entry name" value="IV_VI_DotU"/>
    <property type="match status" value="1"/>
</dbReference>
<sequence>MNQSHSLTKKSPLDIDALLQDSYLLVVELCRGVRVEKQWKVVWQRCVAEIERTQQVLRDAGVDESAINHISYAQCALLDEIIQVWAPEEGYAAWRVASLQEHFFNTAEAGGQLYERIRTVLDESTPDQAVLTCFHRVLLLGFQGGCQKDIREQLIIRLSQQIVHLVDAQSSPVLVMSRLGGPWLRSTGVRLCMMIVGLAGVWWGLGQYLSTLFSGLGR</sequence>
<keyword evidence="4" id="KW-1185">Reference proteome</keyword>
<dbReference type="Pfam" id="PF09850">
    <property type="entry name" value="DotU"/>
    <property type="match status" value="1"/>
</dbReference>
<feature type="transmembrane region" description="Helical" evidence="1">
    <location>
        <begin position="187"/>
        <end position="205"/>
    </location>
</feature>
<protein>
    <submittedName>
        <fullName evidence="3">Type IV / VI secretion system protein, DotU family</fullName>
    </submittedName>
</protein>
<keyword evidence="1" id="KW-0812">Transmembrane</keyword>
<dbReference type="Proteomes" id="UP000023464">
    <property type="component" value="Unassembled WGS sequence"/>
</dbReference>
<dbReference type="EMBL" id="JFGV01000032">
    <property type="protein sequence ID" value="EYU15072.1"/>
    <property type="molecule type" value="Genomic_DNA"/>
</dbReference>
<evidence type="ECO:0000313" key="3">
    <source>
        <dbReference type="EMBL" id="EYU15072.1"/>
    </source>
</evidence>
<evidence type="ECO:0000313" key="4">
    <source>
        <dbReference type="Proteomes" id="UP000023464"/>
    </source>
</evidence>
<dbReference type="NCBIfam" id="NF038239">
    <property type="entry name" value="T6SS_TssL_short"/>
    <property type="match status" value="1"/>
</dbReference>
<comment type="caution">
    <text evidence="3">The sequence shown here is derived from an EMBL/GenBank/DDBJ whole genome shotgun (WGS) entry which is preliminary data.</text>
</comment>
<dbReference type="Gene3D" id="1.25.40.590">
    <property type="entry name" value="Type IV / VI secretion system, DotU"/>
    <property type="match status" value="1"/>
</dbReference>